<accession>A0A543K505</accession>
<dbReference type="Proteomes" id="UP000320582">
    <property type="component" value="Unassembled WGS sequence"/>
</dbReference>
<comment type="caution">
    <text evidence="2">The sequence shown here is derived from an EMBL/GenBank/DDBJ whole genome shotgun (WGS) entry which is preliminary data.</text>
</comment>
<feature type="domain" description="Bacterial mobilisation" evidence="1">
    <location>
        <begin position="125"/>
        <end position="146"/>
    </location>
</feature>
<name>A0A543K505_9RHOB</name>
<sequence length="210" mass="22386">MTTHNTNASDKAVGKPRLTPAQRQAIALARGQGTATKVLAARYGVSVQTIRNIARGVQMARAQARSETATVTARVPVADIRAFDALIARLGGDQRSTVLRAFIRHPAGYLGADAELAEGIRALRRELSVIGSNLNQIARRLNDPRLLPEARKLGRREVEVLRATHAAVTQSRDHLAVLIGAKARGRDAAFRAIVGDAMVGDATPEAAHVG</sequence>
<evidence type="ECO:0000313" key="2">
    <source>
        <dbReference type="EMBL" id="TQM90161.1"/>
    </source>
</evidence>
<keyword evidence="3" id="KW-1185">Reference proteome</keyword>
<protein>
    <submittedName>
        <fullName evidence="2">Mobilization protein MobC</fullName>
    </submittedName>
</protein>
<dbReference type="Pfam" id="PF05713">
    <property type="entry name" value="MobC"/>
    <property type="match status" value="1"/>
</dbReference>
<evidence type="ECO:0000259" key="1">
    <source>
        <dbReference type="Pfam" id="PF05713"/>
    </source>
</evidence>
<gene>
    <name evidence="2" type="ORF">BD293_4087</name>
</gene>
<proteinExistence type="predicted"/>
<evidence type="ECO:0000313" key="3">
    <source>
        <dbReference type="Proteomes" id="UP000320582"/>
    </source>
</evidence>
<dbReference type="RefSeq" id="WP_211841095.1">
    <property type="nucleotide sequence ID" value="NZ_VFPT01000003.1"/>
</dbReference>
<reference evidence="2 3" key="1">
    <citation type="submission" date="2019-06" db="EMBL/GenBank/DDBJ databases">
        <title>Genomic Encyclopedia of Archaeal and Bacterial Type Strains, Phase II (KMG-II): from individual species to whole genera.</title>
        <authorList>
            <person name="Goeker M."/>
        </authorList>
    </citation>
    <scope>NUCLEOTIDE SEQUENCE [LARGE SCALE GENOMIC DNA]</scope>
    <source>
        <strain evidence="2 3">DSM 18423</strain>
    </source>
</reference>
<dbReference type="AlphaFoldDB" id="A0A543K505"/>
<organism evidence="2 3">
    <name type="scientific">Roseinatronobacter monicus</name>
    <dbReference type="NCBI Taxonomy" id="393481"/>
    <lineage>
        <taxon>Bacteria</taxon>
        <taxon>Pseudomonadati</taxon>
        <taxon>Pseudomonadota</taxon>
        <taxon>Alphaproteobacteria</taxon>
        <taxon>Rhodobacterales</taxon>
        <taxon>Paracoccaceae</taxon>
        <taxon>Roseinatronobacter</taxon>
    </lineage>
</organism>
<dbReference type="InterPro" id="IPR008687">
    <property type="entry name" value="MobC"/>
</dbReference>
<dbReference type="EMBL" id="VFPT01000003">
    <property type="protein sequence ID" value="TQM90161.1"/>
    <property type="molecule type" value="Genomic_DNA"/>
</dbReference>